<dbReference type="PANTHER" id="PTHR11920">
    <property type="entry name" value="GUANYLYL CYCLASE"/>
    <property type="match status" value="1"/>
</dbReference>
<feature type="region of interest" description="Disordered" evidence="8">
    <location>
        <begin position="687"/>
        <end position="706"/>
    </location>
</feature>
<dbReference type="OrthoDB" id="548029at2759"/>
<evidence type="ECO:0000256" key="5">
    <source>
        <dbReference type="ARBA" id="ARBA00023136"/>
    </source>
</evidence>
<dbReference type="PROSITE" id="PS00452">
    <property type="entry name" value="GUANYLATE_CYCLASE_1"/>
    <property type="match status" value="1"/>
</dbReference>
<dbReference type="Pfam" id="PF00211">
    <property type="entry name" value="Guanylate_cyc"/>
    <property type="match status" value="1"/>
</dbReference>
<dbReference type="InterPro" id="IPR018297">
    <property type="entry name" value="A/G_cyclase_CS"/>
</dbReference>
<dbReference type="InterPro" id="IPR029787">
    <property type="entry name" value="Nucleotide_cyclase"/>
</dbReference>
<feature type="compositionally biased region" description="Low complexity" evidence="8">
    <location>
        <begin position="547"/>
        <end position="556"/>
    </location>
</feature>
<keyword evidence="11" id="KW-1185">Reference proteome</keyword>
<name>A0A835VWV2_9CHLO</name>
<keyword evidence="2" id="KW-0812">Transmembrane</keyword>
<dbReference type="AlphaFoldDB" id="A0A835VWV2"/>
<gene>
    <name evidence="10" type="ORF">HYH02_013020</name>
</gene>
<feature type="domain" description="Guanylate cyclase" evidence="9">
    <location>
        <begin position="625"/>
        <end position="790"/>
    </location>
</feature>
<dbReference type="GO" id="GO:0001653">
    <property type="term" value="F:peptide receptor activity"/>
    <property type="evidence" value="ECO:0007669"/>
    <property type="project" value="TreeGrafter"/>
</dbReference>
<keyword evidence="4" id="KW-1133">Transmembrane helix</keyword>
<sequence>MTLESVRAGATAAKLNVTLSLVEDVGADGPLAMLGRWGRKVTFVSEAYLQMVNMQEEAAAIRMIEAFSSNAAMRSSTISFLKRLLVGSDTAPSLTRNVVYTPEGRTEMVYIWLIPVLVVEEADVQRCLQQGIALADAAARPPRLGMLTYIDKASSLAREVENRLREHMSLKYTPTPVTMVDGEGYVVMQNAASITNVGSQGSEGRTAGGFRLNYLQELFVSDPTANDDMRAVTSTGRTWSRRLRVSDSPLLRAWMQLGPAEERWHEVAVSRFRDPAYRSFTAAYIVAETDVTATVLAKRQVTTLQRQQQALLREILPQQVIDVLLHDSGSASATGSPSGLPTPAPSAASGLVRHVSGGGLLSSYPLRRQALGLGAPPERCSSLPQVSSGRPSGHLQQLMSMGSSGLGSSFSSGVMSSSWLLPNTPSTRAISCHQQQQPTAPAAGAAAAWAAAAAAAESGSAAPLQRRAVQGAGGSAQAGPRAASRRNSSAAAGDGGGGGGGCDCESRASEEVDDEEAKEQSLGSEEQEEQGDAGQGAGVEGESCGHSGSDPGSESDPGPDPDPDQDQDRGVDEVVFPGPADLTAGAVCGDSEPQHRVTYSGNTAAGIALSRRDVMALATWHEDVTVVFADIVGFTSMCQQLHPARVMAFLDDLYNAFDHLLDETGCYKVETIGDCYMVCSGLFGRPPPDAPDPAPGNGESQPAQEVNGGRVEVVPAPLQLGGFDPEHATRALHFAKRLVQVASDFRTPVGTPVQLRVGLHSGSVVSGVVGRRMPRFCLFGDTVNTASRMESTSAPGRIHVSEATRSLLPGERWEPRGTGIDIKGRGRMQTYFWKSHY</sequence>
<evidence type="ECO:0000256" key="7">
    <source>
        <dbReference type="RuleBase" id="RU000405"/>
    </source>
</evidence>
<dbReference type="InterPro" id="IPR001054">
    <property type="entry name" value="A/G_cyclase"/>
</dbReference>
<protein>
    <recommendedName>
        <fullName evidence="9">Guanylate cyclase domain-containing protein</fullName>
    </recommendedName>
</protein>
<evidence type="ECO:0000256" key="6">
    <source>
        <dbReference type="ARBA" id="ARBA00023239"/>
    </source>
</evidence>
<dbReference type="GO" id="GO:0005886">
    <property type="term" value="C:plasma membrane"/>
    <property type="evidence" value="ECO:0007669"/>
    <property type="project" value="TreeGrafter"/>
</dbReference>
<dbReference type="GO" id="GO:0004016">
    <property type="term" value="F:adenylate cyclase activity"/>
    <property type="evidence" value="ECO:0007669"/>
    <property type="project" value="TreeGrafter"/>
</dbReference>
<dbReference type="CDD" id="cd07302">
    <property type="entry name" value="CHD"/>
    <property type="match status" value="1"/>
</dbReference>
<evidence type="ECO:0000313" key="10">
    <source>
        <dbReference type="EMBL" id="KAG2432297.1"/>
    </source>
</evidence>
<dbReference type="Proteomes" id="UP000613740">
    <property type="component" value="Unassembled WGS sequence"/>
</dbReference>
<dbReference type="GO" id="GO:0007168">
    <property type="term" value="P:receptor guanylyl cyclase signaling pathway"/>
    <property type="evidence" value="ECO:0007669"/>
    <property type="project" value="TreeGrafter"/>
</dbReference>
<dbReference type="PROSITE" id="PS50125">
    <property type="entry name" value="GUANYLATE_CYCLASE_2"/>
    <property type="match status" value="1"/>
</dbReference>
<evidence type="ECO:0000256" key="1">
    <source>
        <dbReference type="ARBA" id="ARBA00004370"/>
    </source>
</evidence>
<accession>A0A835VWV2</accession>
<feature type="compositionally biased region" description="Low complexity" evidence="8">
    <location>
        <begin position="477"/>
        <end position="492"/>
    </location>
</feature>
<evidence type="ECO:0000256" key="3">
    <source>
        <dbReference type="ARBA" id="ARBA00022741"/>
    </source>
</evidence>
<evidence type="ECO:0000256" key="8">
    <source>
        <dbReference type="SAM" id="MobiDB-lite"/>
    </source>
</evidence>
<feature type="compositionally biased region" description="Polar residues" evidence="8">
    <location>
        <begin position="382"/>
        <end position="397"/>
    </location>
</feature>
<evidence type="ECO:0000259" key="9">
    <source>
        <dbReference type="PROSITE" id="PS50125"/>
    </source>
</evidence>
<organism evidence="10 11">
    <name type="scientific">Chlamydomonas schloesseri</name>
    <dbReference type="NCBI Taxonomy" id="2026947"/>
    <lineage>
        <taxon>Eukaryota</taxon>
        <taxon>Viridiplantae</taxon>
        <taxon>Chlorophyta</taxon>
        <taxon>core chlorophytes</taxon>
        <taxon>Chlorophyceae</taxon>
        <taxon>CS clade</taxon>
        <taxon>Chlamydomonadales</taxon>
        <taxon>Chlamydomonadaceae</taxon>
        <taxon>Chlamydomonas</taxon>
    </lineage>
</organism>
<dbReference type="GO" id="GO:0004383">
    <property type="term" value="F:guanylate cyclase activity"/>
    <property type="evidence" value="ECO:0007669"/>
    <property type="project" value="TreeGrafter"/>
</dbReference>
<comment type="caution">
    <text evidence="10">The sequence shown here is derived from an EMBL/GenBank/DDBJ whole genome shotgun (WGS) entry which is preliminary data.</text>
</comment>
<evidence type="ECO:0000256" key="2">
    <source>
        <dbReference type="ARBA" id="ARBA00022692"/>
    </source>
</evidence>
<dbReference type="SUPFAM" id="SSF55073">
    <property type="entry name" value="Nucleotide cyclase"/>
    <property type="match status" value="1"/>
</dbReference>
<dbReference type="EMBL" id="JAEHOD010000068">
    <property type="protein sequence ID" value="KAG2432297.1"/>
    <property type="molecule type" value="Genomic_DNA"/>
</dbReference>
<feature type="region of interest" description="Disordered" evidence="8">
    <location>
        <begin position="331"/>
        <end position="351"/>
    </location>
</feature>
<evidence type="ECO:0000256" key="4">
    <source>
        <dbReference type="ARBA" id="ARBA00022989"/>
    </source>
</evidence>
<feature type="region of interest" description="Disordered" evidence="8">
    <location>
        <begin position="375"/>
        <end position="401"/>
    </location>
</feature>
<keyword evidence="3" id="KW-0547">Nucleotide-binding</keyword>
<feature type="region of interest" description="Disordered" evidence="8">
    <location>
        <begin position="465"/>
        <end position="576"/>
    </location>
</feature>
<proteinExistence type="inferred from homology"/>
<dbReference type="InterPro" id="IPR050401">
    <property type="entry name" value="Cyclic_nucleotide_synthase"/>
</dbReference>
<comment type="similarity">
    <text evidence="7">Belongs to the adenylyl cyclase class-4/guanylyl cyclase family.</text>
</comment>
<dbReference type="Gene3D" id="3.30.70.1230">
    <property type="entry name" value="Nucleotide cyclase"/>
    <property type="match status" value="1"/>
</dbReference>
<feature type="compositionally biased region" description="Gly residues" evidence="8">
    <location>
        <begin position="493"/>
        <end position="502"/>
    </location>
</feature>
<dbReference type="GO" id="GO:0000166">
    <property type="term" value="F:nucleotide binding"/>
    <property type="evidence" value="ECO:0007669"/>
    <property type="project" value="UniProtKB-KW"/>
</dbReference>
<dbReference type="GO" id="GO:0035556">
    <property type="term" value="P:intracellular signal transduction"/>
    <property type="evidence" value="ECO:0007669"/>
    <property type="project" value="InterPro"/>
</dbReference>
<reference evidence="10" key="1">
    <citation type="journal article" date="2020" name="bioRxiv">
        <title>Comparative genomics of Chlamydomonas.</title>
        <authorList>
            <person name="Craig R.J."/>
            <person name="Hasan A.R."/>
            <person name="Ness R.W."/>
            <person name="Keightley P.D."/>
        </authorList>
    </citation>
    <scope>NUCLEOTIDE SEQUENCE</scope>
    <source>
        <strain evidence="10">CCAP 11/173</strain>
    </source>
</reference>
<dbReference type="PANTHER" id="PTHR11920:SF335">
    <property type="entry name" value="GUANYLATE CYCLASE"/>
    <property type="match status" value="1"/>
</dbReference>
<keyword evidence="6 7" id="KW-0456">Lyase</keyword>
<keyword evidence="5" id="KW-0472">Membrane</keyword>
<comment type="subcellular location">
    <subcellularLocation>
        <location evidence="1">Membrane</location>
    </subcellularLocation>
</comment>
<evidence type="ECO:0000313" key="11">
    <source>
        <dbReference type="Proteomes" id="UP000613740"/>
    </source>
</evidence>
<dbReference type="SMART" id="SM00044">
    <property type="entry name" value="CYCc"/>
    <property type="match status" value="1"/>
</dbReference>